<keyword evidence="3" id="KW-1185">Reference proteome</keyword>
<dbReference type="EMBL" id="OMOJ01000001">
    <property type="protein sequence ID" value="SPF78287.1"/>
    <property type="molecule type" value="Genomic_DNA"/>
</dbReference>
<accession>A0A2R8AQY4</accession>
<feature type="region of interest" description="Disordered" evidence="1">
    <location>
        <begin position="141"/>
        <end position="202"/>
    </location>
</feature>
<dbReference type="AlphaFoldDB" id="A0A2R8AQY4"/>
<evidence type="ECO:0000313" key="2">
    <source>
        <dbReference type="EMBL" id="SPF78287.1"/>
    </source>
</evidence>
<reference evidence="3" key="1">
    <citation type="submission" date="2018-03" db="EMBL/GenBank/DDBJ databases">
        <authorList>
            <person name="Rodrigo-Torres L."/>
            <person name="Arahal R. D."/>
            <person name="Lucena T."/>
        </authorList>
    </citation>
    <scope>NUCLEOTIDE SEQUENCE [LARGE SCALE GENOMIC DNA]</scope>
    <source>
        <strain evidence="3">CECT 8871</strain>
    </source>
</reference>
<organism evidence="2 3">
    <name type="scientific">Pseudoprimorskyibacter insulae</name>
    <dbReference type="NCBI Taxonomy" id="1695997"/>
    <lineage>
        <taxon>Bacteria</taxon>
        <taxon>Pseudomonadati</taxon>
        <taxon>Pseudomonadota</taxon>
        <taxon>Alphaproteobacteria</taxon>
        <taxon>Rhodobacterales</taxon>
        <taxon>Paracoccaceae</taxon>
        <taxon>Pseudoprimorskyibacter</taxon>
    </lineage>
</organism>
<evidence type="ECO:0000313" key="3">
    <source>
        <dbReference type="Proteomes" id="UP000244904"/>
    </source>
</evidence>
<protein>
    <submittedName>
        <fullName evidence="2">Uncharacterized protein</fullName>
    </submittedName>
</protein>
<gene>
    <name evidence="2" type="ORF">PRI8871_00883</name>
</gene>
<sequence>MRFRPGYRLPQGGGEGRTNWLDHSVLMSWRHPEGGDGATADTEHPREEEGVRTVWAIWPEFRGGAPREEEGLPPGHVRPGRRRGRTILYWAIWPEFRGGAPREEVELPPGYGMPKGGGGHPIWLGPLARKLLAVPPGRRRGVTADLRTPEGGGEGGRSGWARWPGNWLAATPGGGVELPPVQSRPKGGGERPVMSGSYDPFK</sequence>
<name>A0A2R8AQY4_9RHOB</name>
<proteinExistence type="predicted"/>
<evidence type="ECO:0000256" key="1">
    <source>
        <dbReference type="SAM" id="MobiDB-lite"/>
    </source>
</evidence>
<dbReference type="Proteomes" id="UP000244904">
    <property type="component" value="Unassembled WGS sequence"/>
</dbReference>